<evidence type="ECO:0000313" key="2">
    <source>
        <dbReference type="Proteomes" id="UP000030700"/>
    </source>
</evidence>
<evidence type="ECO:0000313" key="1">
    <source>
        <dbReference type="EMBL" id="GAK50277.1"/>
    </source>
</evidence>
<name>A0A0S6VSB4_9BACT</name>
<gene>
    <name evidence="1" type="ORF">U14_01505</name>
</gene>
<accession>A0A0S6VSB4</accession>
<dbReference type="AlphaFoldDB" id="A0A0S6VSB4"/>
<keyword evidence="2" id="KW-1185">Reference proteome</keyword>
<dbReference type="STRING" id="1499966.U14_01505"/>
<sequence>MKTELEIGIDPKMVDYLVARVKADDDFLADRQNALKSGSKEEDVATMQYLQGKRDMCRQFLLYLEEMDRSPRVEVMTKSAETPSSVYSVAWPTPKLFHYPDDYDRNE</sequence>
<proteinExistence type="predicted"/>
<dbReference type="HOGENOM" id="CLU_2204829_0_0_0"/>
<dbReference type="EMBL" id="DF820456">
    <property type="protein sequence ID" value="GAK50277.1"/>
    <property type="molecule type" value="Genomic_DNA"/>
</dbReference>
<protein>
    <submittedName>
        <fullName evidence="1">Uncharacterized protein</fullName>
    </submittedName>
</protein>
<reference evidence="1" key="1">
    <citation type="journal article" date="2015" name="PeerJ">
        <title>First genomic representation of candidate bacterial phylum KSB3 points to enhanced environmental sensing as a trigger of wastewater bulking.</title>
        <authorList>
            <person name="Sekiguchi Y."/>
            <person name="Ohashi A."/>
            <person name="Parks D.H."/>
            <person name="Yamauchi T."/>
            <person name="Tyson G.W."/>
            <person name="Hugenholtz P."/>
        </authorList>
    </citation>
    <scope>NUCLEOTIDE SEQUENCE [LARGE SCALE GENOMIC DNA]</scope>
</reference>
<organism evidence="1">
    <name type="scientific">Candidatus Moduliflexus flocculans</name>
    <dbReference type="NCBI Taxonomy" id="1499966"/>
    <lineage>
        <taxon>Bacteria</taxon>
        <taxon>Candidatus Moduliflexota</taxon>
        <taxon>Candidatus Moduliflexia</taxon>
        <taxon>Candidatus Moduliflexales</taxon>
        <taxon>Candidatus Moduliflexaceae</taxon>
    </lineage>
</organism>
<dbReference type="Proteomes" id="UP000030700">
    <property type="component" value="Unassembled WGS sequence"/>
</dbReference>